<organism evidence="7 8">
    <name type="scientific">Vallitalea guaymasensis</name>
    <dbReference type="NCBI Taxonomy" id="1185412"/>
    <lineage>
        <taxon>Bacteria</taxon>
        <taxon>Bacillati</taxon>
        <taxon>Bacillota</taxon>
        <taxon>Clostridia</taxon>
        <taxon>Lachnospirales</taxon>
        <taxon>Vallitaleaceae</taxon>
        <taxon>Vallitalea</taxon>
    </lineage>
</organism>
<keyword evidence="2 4" id="KW-0808">Transferase</keyword>
<evidence type="ECO:0000259" key="5">
    <source>
        <dbReference type="Pfam" id="PF00370"/>
    </source>
</evidence>
<gene>
    <name evidence="7" type="ORF">HYG85_04780</name>
</gene>
<dbReference type="SUPFAM" id="SSF53067">
    <property type="entry name" value="Actin-like ATPase domain"/>
    <property type="match status" value="2"/>
</dbReference>
<evidence type="ECO:0000256" key="2">
    <source>
        <dbReference type="ARBA" id="ARBA00022679"/>
    </source>
</evidence>
<dbReference type="InterPro" id="IPR000577">
    <property type="entry name" value="Carb_kinase_FGGY"/>
</dbReference>
<dbReference type="InterPro" id="IPR018483">
    <property type="entry name" value="Carb_kinase_FGGY_CS"/>
</dbReference>
<feature type="domain" description="Carbohydrate kinase FGGY C-terminal" evidence="6">
    <location>
        <begin position="286"/>
        <end position="450"/>
    </location>
</feature>
<dbReference type="InterPro" id="IPR018484">
    <property type="entry name" value="FGGY_N"/>
</dbReference>
<dbReference type="GO" id="GO:0016773">
    <property type="term" value="F:phosphotransferase activity, alcohol group as acceptor"/>
    <property type="evidence" value="ECO:0007669"/>
    <property type="project" value="InterPro"/>
</dbReference>
<keyword evidence="3 4" id="KW-0418">Kinase</keyword>
<accession>A0A8J8SB20</accession>
<protein>
    <submittedName>
        <fullName evidence="7">FGGY-family carbohydrate kinase</fullName>
    </submittedName>
</protein>
<dbReference type="PANTHER" id="PTHR43095">
    <property type="entry name" value="SUGAR KINASE"/>
    <property type="match status" value="1"/>
</dbReference>
<dbReference type="PANTHER" id="PTHR43095:SF5">
    <property type="entry name" value="XYLULOSE KINASE"/>
    <property type="match status" value="1"/>
</dbReference>
<dbReference type="RefSeq" id="WP_212692518.1">
    <property type="nucleotide sequence ID" value="NZ_CP058561.1"/>
</dbReference>
<sequence>MGELLLAIDQGTSGCKMTIFDVMGKVVSSITMSYETYYPSKGFVEQDPEDWWQVITEGISQMLSRDNINPKDIKGIGIDGTSWACIPIDRSGNVLSRAMIWLDRRAEEQAKWMKDAVGEEKLISISGNPVDSAYITPKMLWLKDNMPEVFNRTYKFLQSNAYIVYKLTDKISQDYSQCYGFHFFDINKGEWDFEIADKLGLSIDLMAPLMHSHDIVGSVTEKVAKATGLKEGTPVVAGGLDAACCTLGAGVINEGETQEQGGQAGGMSIALGKPVIHEKLILGYHVLPDMWLLQGGTTGGGGTLNWFNREFGHVEQEEADKRGSNPFVIMSEEAERIPPGSDDIIFLPYMKGERSPLWNSKAKGVYYGLSFDKTRAHMIRSTMEGVAYALNHNLETAKEAGVEVGTLSSVGGSANSSVWTQIKADVTNRTIQVPYSDHATTLGAAILAGVGVGIYKDFQEAIDKTVTIQKTYQPNKESVKIYKSCYEEYIRLSELLVDSFWS</sequence>
<evidence type="ECO:0000313" key="8">
    <source>
        <dbReference type="Proteomes" id="UP000677305"/>
    </source>
</evidence>
<dbReference type="AlphaFoldDB" id="A0A8J8SB20"/>
<dbReference type="GO" id="GO:0005975">
    <property type="term" value="P:carbohydrate metabolic process"/>
    <property type="evidence" value="ECO:0007669"/>
    <property type="project" value="InterPro"/>
</dbReference>
<dbReference type="CDD" id="cd07805">
    <property type="entry name" value="ASKHA_NBD_FGGY_CvXK-like"/>
    <property type="match status" value="1"/>
</dbReference>
<dbReference type="EMBL" id="CP058561">
    <property type="protein sequence ID" value="QUH28267.1"/>
    <property type="molecule type" value="Genomic_DNA"/>
</dbReference>
<evidence type="ECO:0000256" key="4">
    <source>
        <dbReference type="RuleBase" id="RU003733"/>
    </source>
</evidence>
<dbReference type="Pfam" id="PF02782">
    <property type="entry name" value="FGGY_C"/>
    <property type="match status" value="1"/>
</dbReference>
<keyword evidence="8" id="KW-1185">Reference proteome</keyword>
<dbReference type="Proteomes" id="UP000677305">
    <property type="component" value="Chromosome"/>
</dbReference>
<dbReference type="InterPro" id="IPR050406">
    <property type="entry name" value="FGGY_Carb_Kinase"/>
</dbReference>
<evidence type="ECO:0000313" key="7">
    <source>
        <dbReference type="EMBL" id="QUH28267.1"/>
    </source>
</evidence>
<dbReference type="InterPro" id="IPR018485">
    <property type="entry name" value="FGGY_C"/>
</dbReference>
<dbReference type="KEGG" id="vgu:HYG85_04780"/>
<feature type="domain" description="Carbohydrate kinase FGGY N-terminal" evidence="5">
    <location>
        <begin position="5"/>
        <end position="248"/>
    </location>
</feature>
<comment type="similarity">
    <text evidence="1 4">Belongs to the FGGY kinase family.</text>
</comment>
<evidence type="ECO:0000259" key="6">
    <source>
        <dbReference type="Pfam" id="PF02782"/>
    </source>
</evidence>
<dbReference type="GO" id="GO:0016301">
    <property type="term" value="F:kinase activity"/>
    <property type="evidence" value="ECO:0007669"/>
    <property type="project" value="UniProtKB-KW"/>
</dbReference>
<evidence type="ECO:0000256" key="1">
    <source>
        <dbReference type="ARBA" id="ARBA00009156"/>
    </source>
</evidence>
<reference evidence="7 8" key="1">
    <citation type="submission" date="2020-07" db="EMBL/GenBank/DDBJ databases">
        <title>Vallitalea guaymasensis genome.</title>
        <authorList>
            <person name="Postec A."/>
        </authorList>
    </citation>
    <scope>NUCLEOTIDE SEQUENCE [LARGE SCALE GENOMIC DNA]</scope>
    <source>
        <strain evidence="7 8">Ra1766G1</strain>
    </source>
</reference>
<proteinExistence type="inferred from homology"/>
<dbReference type="Gene3D" id="3.30.420.40">
    <property type="match status" value="2"/>
</dbReference>
<evidence type="ECO:0000256" key="3">
    <source>
        <dbReference type="ARBA" id="ARBA00022777"/>
    </source>
</evidence>
<dbReference type="PROSITE" id="PS00445">
    <property type="entry name" value="FGGY_KINASES_2"/>
    <property type="match status" value="1"/>
</dbReference>
<dbReference type="Pfam" id="PF00370">
    <property type="entry name" value="FGGY_N"/>
    <property type="match status" value="1"/>
</dbReference>
<dbReference type="PIRSF" id="PIRSF000538">
    <property type="entry name" value="GlpK"/>
    <property type="match status" value="1"/>
</dbReference>
<name>A0A8J8SB20_9FIRM</name>
<dbReference type="InterPro" id="IPR043129">
    <property type="entry name" value="ATPase_NBD"/>
</dbReference>